<feature type="transmembrane region" description="Helical" evidence="2">
    <location>
        <begin position="59"/>
        <end position="80"/>
    </location>
</feature>
<dbReference type="AlphaFoldDB" id="A0A3A1UX15"/>
<dbReference type="SUPFAM" id="SSF53300">
    <property type="entry name" value="vWA-like"/>
    <property type="match status" value="1"/>
</dbReference>
<dbReference type="Pfam" id="PF07584">
    <property type="entry name" value="BatA"/>
    <property type="match status" value="1"/>
</dbReference>
<comment type="caution">
    <text evidence="5">The sequence shown here is derived from an EMBL/GenBank/DDBJ whole genome shotgun (WGS) entry which is preliminary data.</text>
</comment>
<dbReference type="PANTHER" id="PTHR37464:SF1">
    <property type="entry name" value="BLL2463 PROTEIN"/>
    <property type="match status" value="1"/>
</dbReference>
<keyword evidence="2" id="KW-0812">Transmembrane</keyword>
<dbReference type="EMBL" id="QXQA01000009">
    <property type="protein sequence ID" value="RIX51732.1"/>
    <property type="molecule type" value="Genomic_DNA"/>
</dbReference>
<dbReference type="Pfam" id="PF13519">
    <property type="entry name" value="VWA_2"/>
    <property type="match status" value="1"/>
</dbReference>
<protein>
    <submittedName>
        <fullName evidence="5">VWA domain-containing protein</fullName>
    </submittedName>
</protein>
<accession>A0A3A1UX15</accession>
<sequence length="663" mass="71475">MQFLSAASAWFAAALPIIALMYILKKTYRDTEVASHLLWRRVLQEQEANRPWQKLRGRWLLLLQLFAASLLVLALMNPVWTRPAGSDGHAVLVIDRSASMTALTAQNAVGGGGLVTRFQLAIEDAKQWVLSQPKSRPISVIATGPEPLELASRSVDHEAIASALDELTPFYGNADNTAALSLADSLHSGDEGGITVLFTDGLWRDAEEAGALLLHAPVELRAAGEEAAADNGSILNVGIRPDPADSSLNQAVVTVQNDSAQKREYTIELYAVNQGNESELAASVPLTVEPNEWGSADASGLPPAEYYKARLLPASDRILADNTAFGFPAIKNSSQVLLITEGNLFLEKALLLAGVQPVKISPDAAPPGNEQLKEIDWVVLDGSDERLRTDEAWTELLAQKPLWQIDHPAEGSPSSSVPKHSGVQTIEHPVTAYVTLQETHIGRFYVPDTEETSWGKPVLTYGGIPAIYAGSEGGLPRLRYTFKLQDTDLPLRPEFPVLIVQSAEWMSGGSLSQLGTVTAGEPVELPFQSETEAAVWEPVEWSGAGLTLEGQLPLPSVTVGADRQEAPAVPGLYKLVERDVKGKLLSERYLAVMPQSSELLTSGAGNAELKPQTAFPNSSEEGSAPSMDTPAPLTHQSLLVWAVLLVLAVMLAEWEVYRRGHTS</sequence>
<dbReference type="Gene3D" id="3.40.50.410">
    <property type="entry name" value="von Willebrand factor, type A domain"/>
    <property type="match status" value="1"/>
</dbReference>
<reference evidence="5 6" key="1">
    <citation type="submission" date="2018-09" db="EMBL/GenBank/DDBJ databases">
        <title>Paenibacillus aracenensis nov. sp. isolated from a cave in southern Spain.</title>
        <authorList>
            <person name="Jurado V."/>
            <person name="Gutierrez-Patricio S."/>
            <person name="Gonzalez-Pimentel J.L."/>
            <person name="Miller A.Z."/>
            <person name="Laiz L."/>
            <person name="Saiz-Jimenez C."/>
        </authorList>
    </citation>
    <scope>NUCLEOTIDE SEQUENCE [LARGE SCALE GENOMIC DNA]</scope>
    <source>
        <strain evidence="5 6">DSM 22867</strain>
    </source>
</reference>
<proteinExistence type="predicted"/>
<dbReference type="PANTHER" id="PTHR37464">
    <property type="entry name" value="BLL2463 PROTEIN"/>
    <property type="match status" value="1"/>
</dbReference>
<evidence type="ECO:0000313" key="6">
    <source>
        <dbReference type="Proteomes" id="UP000266482"/>
    </source>
</evidence>
<evidence type="ECO:0000259" key="3">
    <source>
        <dbReference type="Pfam" id="PF07584"/>
    </source>
</evidence>
<organism evidence="5 6">
    <name type="scientific">Paenibacillus nanensis</name>
    <dbReference type="NCBI Taxonomy" id="393251"/>
    <lineage>
        <taxon>Bacteria</taxon>
        <taxon>Bacillati</taxon>
        <taxon>Bacillota</taxon>
        <taxon>Bacilli</taxon>
        <taxon>Bacillales</taxon>
        <taxon>Paenibacillaceae</taxon>
        <taxon>Paenibacillus</taxon>
    </lineage>
</organism>
<evidence type="ECO:0000259" key="4">
    <source>
        <dbReference type="Pfam" id="PF13519"/>
    </source>
</evidence>
<keyword evidence="2" id="KW-0472">Membrane</keyword>
<feature type="region of interest" description="Disordered" evidence="1">
    <location>
        <begin position="607"/>
        <end position="629"/>
    </location>
</feature>
<evidence type="ECO:0000256" key="2">
    <source>
        <dbReference type="SAM" id="Phobius"/>
    </source>
</evidence>
<evidence type="ECO:0000313" key="5">
    <source>
        <dbReference type="EMBL" id="RIX51732.1"/>
    </source>
</evidence>
<keyword evidence="6" id="KW-1185">Reference proteome</keyword>
<dbReference type="InterPro" id="IPR002035">
    <property type="entry name" value="VWF_A"/>
</dbReference>
<feature type="domain" description="Aerotolerance regulator N-terminal" evidence="3">
    <location>
        <begin position="1"/>
        <end position="78"/>
    </location>
</feature>
<dbReference type="RefSeq" id="WP_119600516.1">
    <property type="nucleotide sequence ID" value="NZ_QXQA01000009.1"/>
</dbReference>
<gene>
    <name evidence="5" type="ORF">D3P08_15025</name>
</gene>
<dbReference type="InterPro" id="IPR024163">
    <property type="entry name" value="Aerotolerance_reg_N"/>
</dbReference>
<evidence type="ECO:0000256" key="1">
    <source>
        <dbReference type="SAM" id="MobiDB-lite"/>
    </source>
</evidence>
<dbReference type="CDD" id="cd00198">
    <property type="entry name" value="vWFA"/>
    <property type="match status" value="1"/>
</dbReference>
<name>A0A3A1UX15_9BACL</name>
<feature type="domain" description="VWFA" evidence="4">
    <location>
        <begin position="91"/>
        <end position="201"/>
    </location>
</feature>
<feature type="transmembrane region" description="Helical" evidence="2">
    <location>
        <begin position="6"/>
        <end position="24"/>
    </location>
</feature>
<dbReference type="OrthoDB" id="9780136at2"/>
<keyword evidence="2" id="KW-1133">Transmembrane helix</keyword>
<dbReference type="InterPro" id="IPR036465">
    <property type="entry name" value="vWFA_dom_sf"/>
</dbReference>
<dbReference type="Proteomes" id="UP000266482">
    <property type="component" value="Unassembled WGS sequence"/>
</dbReference>